<dbReference type="InterPro" id="IPR044287">
    <property type="entry name" value="SGS3"/>
</dbReference>
<sequence>MGNQELLDYFSIYDAMRARHSYGPQGHRGMSVLIFEASAIGYLEVERLHKHFVEQGTDKDSWRRTKMQHEETKEEMYMQEQFFKDQIKIIHDSRDAKEEDIKRMQPEECEKVKQSCTTGHVNAKEYRLKVEEYLKFVEVQDKEMENLVAEKEKLLHACGMGYAAMKSRHWEEEV</sequence>
<proteinExistence type="predicted"/>
<evidence type="ECO:0000313" key="2">
    <source>
        <dbReference type="EMBL" id="KRG94503.1"/>
    </source>
</evidence>
<dbReference type="Gene3D" id="3.30.70.2890">
    <property type="entry name" value="XS domain"/>
    <property type="match status" value="1"/>
</dbReference>
<dbReference type="STRING" id="3847.A0A0R0EUG7"/>
<dbReference type="GO" id="GO:0051607">
    <property type="term" value="P:defense response to virus"/>
    <property type="evidence" value="ECO:0007669"/>
    <property type="project" value="InterPro"/>
</dbReference>
<dbReference type="Gramene" id="KRG94503">
    <property type="protein sequence ID" value="KRG94503"/>
    <property type="gene ID" value="GLYMA_19G089500"/>
</dbReference>
<dbReference type="EMBL" id="CM000852">
    <property type="protein sequence ID" value="KRG94503.1"/>
    <property type="molecule type" value="Genomic_DNA"/>
</dbReference>
<dbReference type="InterPro" id="IPR005380">
    <property type="entry name" value="XS_domain"/>
</dbReference>
<dbReference type="PANTHER" id="PTHR46602">
    <property type="entry name" value="PROTEIN SUPPRESSOR OF GENE SILENCING 3"/>
    <property type="match status" value="1"/>
</dbReference>
<evidence type="ECO:0000313" key="3">
    <source>
        <dbReference type="EnsemblPlants" id="KRG94503"/>
    </source>
</evidence>
<dbReference type="InParanoid" id="A0A0R0EUG7"/>
<dbReference type="GO" id="GO:0031047">
    <property type="term" value="P:regulatory ncRNA-mediated gene silencing"/>
    <property type="evidence" value="ECO:0007669"/>
    <property type="project" value="InterPro"/>
</dbReference>
<reference evidence="3" key="2">
    <citation type="submission" date="2018-02" db="UniProtKB">
        <authorList>
            <consortium name="EnsemblPlants"/>
        </authorList>
    </citation>
    <scope>IDENTIFICATION</scope>
    <source>
        <strain evidence="3">Williams 82</strain>
    </source>
</reference>
<name>A0A0R0EUG7_SOYBN</name>
<dbReference type="SMR" id="A0A0R0EUG7"/>
<dbReference type="AlphaFoldDB" id="A0A0R0EUG7"/>
<dbReference type="PANTHER" id="PTHR46602:SF1">
    <property type="entry name" value="PROTEIN SUPPRESSOR OF GENE SILENCING 3"/>
    <property type="match status" value="1"/>
</dbReference>
<dbReference type="Proteomes" id="UP000008827">
    <property type="component" value="Chromosome 19"/>
</dbReference>
<feature type="domain" description="XS" evidence="1">
    <location>
        <begin position="1"/>
        <end position="77"/>
    </location>
</feature>
<evidence type="ECO:0000313" key="4">
    <source>
        <dbReference type="Proteomes" id="UP000008827"/>
    </source>
</evidence>
<dbReference type="EnsemblPlants" id="KRG94503">
    <property type="protein sequence ID" value="KRG94503"/>
    <property type="gene ID" value="GLYMA_19G089500"/>
</dbReference>
<accession>A0A0R0EUG7</accession>
<dbReference type="Pfam" id="PF03468">
    <property type="entry name" value="XS"/>
    <property type="match status" value="1"/>
</dbReference>
<dbReference type="PaxDb" id="3847-GLYMA19G25655.1"/>
<keyword evidence="4" id="KW-1185">Reference proteome</keyword>
<evidence type="ECO:0000259" key="1">
    <source>
        <dbReference type="Pfam" id="PF03468"/>
    </source>
</evidence>
<reference evidence="2" key="3">
    <citation type="submission" date="2018-07" db="EMBL/GenBank/DDBJ databases">
        <title>WGS assembly of Glycine max.</title>
        <authorList>
            <person name="Schmutz J."/>
            <person name="Cannon S."/>
            <person name="Schlueter J."/>
            <person name="Ma J."/>
            <person name="Mitros T."/>
            <person name="Nelson W."/>
            <person name="Hyten D."/>
            <person name="Song Q."/>
            <person name="Thelen J."/>
            <person name="Cheng J."/>
            <person name="Xu D."/>
            <person name="Hellsten U."/>
            <person name="May G."/>
            <person name="Yu Y."/>
            <person name="Sakurai T."/>
            <person name="Umezawa T."/>
            <person name="Bhattacharyya M."/>
            <person name="Sandhu D."/>
            <person name="Valliyodan B."/>
            <person name="Lindquist E."/>
            <person name="Peto M."/>
            <person name="Grant D."/>
            <person name="Shu S."/>
            <person name="Goodstein D."/>
            <person name="Barry K."/>
            <person name="Futrell-Griggs M."/>
            <person name="Abernathy B."/>
            <person name="Du J."/>
            <person name="Tian Z."/>
            <person name="Zhu L."/>
            <person name="Gill N."/>
            <person name="Joshi T."/>
            <person name="Libault M."/>
            <person name="Sethuraman A."/>
            <person name="Zhang X."/>
            <person name="Shinozaki K."/>
            <person name="Nguyen H."/>
            <person name="Wing R."/>
            <person name="Cregan P."/>
            <person name="Specht J."/>
            <person name="Grimwood J."/>
            <person name="Rokhsar D."/>
            <person name="Stacey G."/>
            <person name="Shoemaker R."/>
            <person name="Jackson S."/>
        </authorList>
    </citation>
    <scope>NUCLEOTIDE SEQUENCE</scope>
    <source>
        <tissue evidence="2">Callus</tissue>
    </source>
</reference>
<reference evidence="2 3" key="1">
    <citation type="journal article" date="2010" name="Nature">
        <title>Genome sequence of the palaeopolyploid soybean.</title>
        <authorList>
            <person name="Schmutz J."/>
            <person name="Cannon S.B."/>
            <person name="Schlueter J."/>
            <person name="Ma J."/>
            <person name="Mitros T."/>
            <person name="Nelson W."/>
            <person name="Hyten D.L."/>
            <person name="Song Q."/>
            <person name="Thelen J.J."/>
            <person name="Cheng J."/>
            <person name="Xu D."/>
            <person name="Hellsten U."/>
            <person name="May G.D."/>
            <person name="Yu Y."/>
            <person name="Sakurai T."/>
            <person name="Umezawa T."/>
            <person name="Bhattacharyya M.K."/>
            <person name="Sandhu D."/>
            <person name="Valliyodan B."/>
            <person name="Lindquist E."/>
            <person name="Peto M."/>
            <person name="Grant D."/>
            <person name="Shu S."/>
            <person name="Goodstein D."/>
            <person name="Barry K."/>
            <person name="Futrell-Griggs M."/>
            <person name="Abernathy B."/>
            <person name="Du J."/>
            <person name="Tian Z."/>
            <person name="Zhu L."/>
            <person name="Gill N."/>
            <person name="Joshi T."/>
            <person name="Libault M."/>
            <person name="Sethuraman A."/>
            <person name="Zhang X.-C."/>
            <person name="Shinozaki K."/>
            <person name="Nguyen H.T."/>
            <person name="Wing R.A."/>
            <person name="Cregan P."/>
            <person name="Specht J."/>
            <person name="Grimwood J."/>
            <person name="Rokhsar D."/>
            <person name="Stacey G."/>
            <person name="Shoemaker R.C."/>
            <person name="Jackson S.A."/>
        </authorList>
    </citation>
    <scope>NUCLEOTIDE SEQUENCE</scope>
    <source>
        <strain evidence="3">cv. Williams 82</strain>
        <tissue evidence="2">Callus</tissue>
    </source>
</reference>
<dbReference type="InterPro" id="IPR038588">
    <property type="entry name" value="XS_domain_sf"/>
</dbReference>
<protein>
    <recommendedName>
        <fullName evidence="1">XS domain-containing protein</fullName>
    </recommendedName>
</protein>
<gene>
    <name evidence="2" type="ORF">GLYMA_19G089500</name>
</gene>
<dbReference type="OMA" id="CKKEMDY"/>
<organism evidence="2">
    <name type="scientific">Glycine max</name>
    <name type="common">Soybean</name>
    <name type="synonym">Glycine hispida</name>
    <dbReference type="NCBI Taxonomy" id="3847"/>
    <lineage>
        <taxon>Eukaryota</taxon>
        <taxon>Viridiplantae</taxon>
        <taxon>Streptophyta</taxon>
        <taxon>Embryophyta</taxon>
        <taxon>Tracheophyta</taxon>
        <taxon>Spermatophyta</taxon>
        <taxon>Magnoliopsida</taxon>
        <taxon>eudicotyledons</taxon>
        <taxon>Gunneridae</taxon>
        <taxon>Pentapetalae</taxon>
        <taxon>rosids</taxon>
        <taxon>fabids</taxon>
        <taxon>Fabales</taxon>
        <taxon>Fabaceae</taxon>
        <taxon>Papilionoideae</taxon>
        <taxon>50 kb inversion clade</taxon>
        <taxon>NPAAA clade</taxon>
        <taxon>indigoferoid/millettioid clade</taxon>
        <taxon>Phaseoleae</taxon>
        <taxon>Glycine</taxon>
        <taxon>Glycine subgen. Soja</taxon>
    </lineage>
</organism>